<dbReference type="InterPro" id="IPR053802">
    <property type="entry name" value="DUF6950"/>
</dbReference>
<dbReference type="Pfam" id="PF22262">
    <property type="entry name" value="DUF6950"/>
    <property type="match status" value="1"/>
</dbReference>
<keyword evidence="3" id="KW-1185">Reference proteome</keyword>
<proteinExistence type="predicted"/>
<dbReference type="EMBL" id="JAUFRC010000001">
    <property type="protein sequence ID" value="MDN3711954.1"/>
    <property type="molecule type" value="Genomic_DNA"/>
</dbReference>
<dbReference type="Proteomes" id="UP001243846">
    <property type="component" value="Unassembled WGS sequence"/>
</dbReference>
<reference evidence="3" key="1">
    <citation type="journal article" date="2019" name="Int. J. Syst. Evol. Microbiol.">
        <title>The Global Catalogue of Microorganisms (GCM) 10K type strain sequencing project: providing services to taxonomists for standard genome sequencing and annotation.</title>
        <authorList>
            <consortium name="The Broad Institute Genomics Platform"/>
            <consortium name="The Broad Institute Genome Sequencing Center for Infectious Disease"/>
            <person name="Wu L."/>
            <person name="Ma J."/>
        </authorList>
    </citation>
    <scope>NUCLEOTIDE SEQUENCE [LARGE SCALE GENOMIC DNA]</scope>
    <source>
        <strain evidence="3">CECT 8482</strain>
    </source>
</reference>
<gene>
    <name evidence="2" type="ORF">QWZ10_09225</name>
</gene>
<accession>A0ABT8D9I5</accession>
<evidence type="ECO:0000313" key="2">
    <source>
        <dbReference type="EMBL" id="MDN3711954.1"/>
    </source>
</evidence>
<comment type="caution">
    <text evidence="2">The sequence shown here is derived from an EMBL/GenBank/DDBJ whole genome shotgun (WGS) entry which is preliminary data.</text>
</comment>
<dbReference type="RefSeq" id="WP_377785664.1">
    <property type="nucleotide sequence ID" value="NZ_JBHUOC010000001.1"/>
</dbReference>
<protein>
    <recommendedName>
        <fullName evidence="1">DUF6950 domain-containing protein</fullName>
    </recommendedName>
</protein>
<organism evidence="2 3">
    <name type="scientific">Paracoccus cavernae</name>
    <dbReference type="NCBI Taxonomy" id="1571207"/>
    <lineage>
        <taxon>Bacteria</taxon>
        <taxon>Pseudomonadati</taxon>
        <taxon>Pseudomonadota</taxon>
        <taxon>Alphaproteobacteria</taxon>
        <taxon>Rhodobacterales</taxon>
        <taxon>Paracoccaceae</taxon>
        <taxon>Paracoccus</taxon>
    </lineage>
</organism>
<sequence length="335" mass="36736">MLTLDPAVSAHLAARKPIKSRRLLWVSAQNRTTGAVETMGLWTGDDHQDFIIKGENRTYYGAGSVLEIEGIRRAAGLDVRTLQVKVSAISPEVEMLIRGYDARLAPVEIHRVYFDPATDQPLAAPHRIFKGWIDEIDLPTPAEGQVAAAKIKLASNARAGTRGLTLKNPMKARNCAAWPAARPIAFTNTPMCPVPFLSVGGKMRLFDWEARLSTYIGAVAREGFAYGRHDCALFAAGGVQALTGTDPAASWRGRYSTELGGLRHLRRAGFCARTKCGAERLARPDRHPAAQRRQGVPHHHALLVGIGLSRAAPFRLPRCGRQPHHQHQPCLPPRR</sequence>
<evidence type="ECO:0000259" key="1">
    <source>
        <dbReference type="Pfam" id="PF22262"/>
    </source>
</evidence>
<evidence type="ECO:0000313" key="3">
    <source>
        <dbReference type="Proteomes" id="UP001243846"/>
    </source>
</evidence>
<name>A0ABT8D9I5_9RHOB</name>
<feature type="domain" description="DUF6950" evidence="1">
    <location>
        <begin position="203"/>
        <end position="291"/>
    </location>
</feature>